<proteinExistence type="predicted"/>
<dbReference type="RefSeq" id="WP_122630694.1">
    <property type="nucleotide sequence ID" value="NZ_UPPP01000134.1"/>
</dbReference>
<gene>
    <name evidence="1" type="ORF">LUCI_5143</name>
</gene>
<dbReference type="Proteomes" id="UP000277811">
    <property type="component" value="Unassembled WGS sequence"/>
</dbReference>
<accession>A0A498RFQ3</accession>
<dbReference type="AlphaFoldDB" id="A0A498RFQ3"/>
<name>A0A498RFQ3_9FIRM</name>
<evidence type="ECO:0000313" key="1">
    <source>
        <dbReference type="EMBL" id="VBB09845.1"/>
    </source>
</evidence>
<protein>
    <submittedName>
        <fullName evidence="1">Uncharacterized protein</fullName>
    </submittedName>
</protein>
<evidence type="ECO:0000313" key="2">
    <source>
        <dbReference type="Proteomes" id="UP000277811"/>
    </source>
</evidence>
<dbReference type="OrthoDB" id="1683938at2"/>
<organism evidence="1 2">
    <name type="scientific">Lucifera butyrica</name>
    <dbReference type="NCBI Taxonomy" id="1351585"/>
    <lineage>
        <taxon>Bacteria</taxon>
        <taxon>Bacillati</taxon>
        <taxon>Bacillota</taxon>
        <taxon>Negativicutes</taxon>
        <taxon>Veillonellales</taxon>
        <taxon>Veillonellaceae</taxon>
        <taxon>Lucifera</taxon>
    </lineage>
</organism>
<sequence length="77" mass="8823">MSIKTGMEIVALHHDYLDKIEELEKALAQLREYNYTSSVIETQLGKLRVEIKALEETRFQPLDPVVIPKTLLGAKQK</sequence>
<dbReference type="EMBL" id="UPPP01000134">
    <property type="protein sequence ID" value="VBB09845.1"/>
    <property type="molecule type" value="Genomic_DNA"/>
</dbReference>
<keyword evidence="2" id="KW-1185">Reference proteome</keyword>
<reference evidence="1 2" key="1">
    <citation type="submission" date="2018-06" db="EMBL/GenBank/DDBJ databases">
        <authorList>
            <person name="Strepis N."/>
        </authorList>
    </citation>
    <scope>NUCLEOTIDE SEQUENCE [LARGE SCALE GENOMIC DNA]</scope>
    <source>
        <strain evidence="1">LUCI</strain>
    </source>
</reference>